<dbReference type="GO" id="GO:0005634">
    <property type="term" value="C:nucleus"/>
    <property type="evidence" value="ECO:0007669"/>
    <property type="project" value="UniProtKB-SubCell"/>
</dbReference>
<comment type="similarity">
    <text evidence="3">Belongs to the Spartan family.</text>
</comment>
<feature type="compositionally biased region" description="Low complexity" evidence="16">
    <location>
        <begin position="496"/>
        <end position="511"/>
    </location>
</feature>
<name>A0A7E5VVP4_TRINI</name>
<comment type="subcellular location">
    <subcellularLocation>
        <location evidence="2">Chromosome</location>
    </subcellularLocation>
    <subcellularLocation>
        <location evidence="1">Nucleus</location>
    </subcellularLocation>
</comment>
<protein>
    <recommendedName>
        <fullName evidence="14">Protein with SprT-like domain at the N terminus</fullName>
    </recommendedName>
</protein>
<evidence type="ECO:0000313" key="19">
    <source>
        <dbReference type="RefSeq" id="XP_026732398.1"/>
    </source>
</evidence>
<evidence type="ECO:0000256" key="6">
    <source>
        <dbReference type="ARBA" id="ARBA00022723"/>
    </source>
</evidence>
<dbReference type="PANTHER" id="PTHR21220">
    <property type="entry name" value="DNA-DEPENDENT METALLOPROTEASE SPRTN"/>
    <property type="match status" value="1"/>
</dbReference>
<evidence type="ECO:0000256" key="9">
    <source>
        <dbReference type="ARBA" id="ARBA00022801"/>
    </source>
</evidence>
<evidence type="ECO:0000256" key="3">
    <source>
        <dbReference type="ARBA" id="ARBA00010724"/>
    </source>
</evidence>
<accession>A0A7E5VVP4</accession>
<feature type="region of interest" description="Disordered" evidence="16">
    <location>
        <begin position="494"/>
        <end position="568"/>
    </location>
</feature>
<dbReference type="CTD" id="32480"/>
<evidence type="ECO:0000256" key="1">
    <source>
        <dbReference type="ARBA" id="ARBA00004123"/>
    </source>
</evidence>
<dbReference type="SMART" id="SM00734">
    <property type="entry name" value="ZnF_Rad18"/>
    <property type="match status" value="3"/>
</dbReference>
<evidence type="ECO:0000256" key="10">
    <source>
        <dbReference type="ARBA" id="ARBA00022833"/>
    </source>
</evidence>
<evidence type="ECO:0000256" key="14">
    <source>
        <dbReference type="ARBA" id="ARBA00030396"/>
    </source>
</evidence>
<keyword evidence="9" id="KW-0378">Hydrolase</keyword>
<keyword evidence="7 15" id="KW-0227">DNA damage</keyword>
<dbReference type="GO" id="GO:0005694">
    <property type="term" value="C:chromosome"/>
    <property type="evidence" value="ECO:0007669"/>
    <property type="project" value="UniProtKB-SubCell"/>
</dbReference>
<evidence type="ECO:0000256" key="7">
    <source>
        <dbReference type="ARBA" id="ARBA00022763"/>
    </source>
</evidence>
<dbReference type="GO" id="GO:0004222">
    <property type="term" value="F:metalloendopeptidase activity"/>
    <property type="evidence" value="ECO:0007669"/>
    <property type="project" value="InterPro"/>
</dbReference>
<dbReference type="InParanoid" id="A0A7E5VVP4"/>
<evidence type="ECO:0000256" key="8">
    <source>
        <dbReference type="ARBA" id="ARBA00022771"/>
    </source>
</evidence>
<dbReference type="InterPro" id="IPR044245">
    <property type="entry name" value="Spartan"/>
</dbReference>
<dbReference type="AlphaFoldDB" id="A0A7E5VVP4"/>
<dbReference type="GO" id="GO:0003697">
    <property type="term" value="F:single-stranded DNA binding"/>
    <property type="evidence" value="ECO:0007669"/>
    <property type="project" value="InterPro"/>
</dbReference>
<dbReference type="Pfam" id="PF10263">
    <property type="entry name" value="SprT-like"/>
    <property type="match status" value="1"/>
</dbReference>
<dbReference type="InterPro" id="IPR006640">
    <property type="entry name" value="SprT-like_domain"/>
</dbReference>
<evidence type="ECO:0000259" key="17">
    <source>
        <dbReference type="PROSITE" id="PS51908"/>
    </source>
</evidence>
<dbReference type="OrthoDB" id="5236983at2759"/>
<dbReference type="Gene3D" id="3.30.160.60">
    <property type="entry name" value="Classic Zinc Finger"/>
    <property type="match status" value="2"/>
</dbReference>
<dbReference type="InterPro" id="IPR006642">
    <property type="entry name" value="Rad18_UBZ4"/>
</dbReference>
<keyword evidence="6" id="KW-0479">Metal-binding</keyword>
<evidence type="ECO:0000256" key="5">
    <source>
        <dbReference type="ARBA" id="ARBA00022670"/>
    </source>
</evidence>
<keyword evidence="5" id="KW-0645">Protease</keyword>
<dbReference type="SMART" id="SM00731">
    <property type="entry name" value="SprT"/>
    <property type="match status" value="1"/>
</dbReference>
<reference evidence="19" key="1">
    <citation type="submission" date="2025-08" db="UniProtKB">
        <authorList>
            <consortium name="RefSeq"/>
        </authorList>
    </citation>
    <scope>IDENTIFICATION</scope>
</reference>
<keyword evidence="4" id="KW-0158">Chromosome</keyword>
<keyword evidence="13" id="KW-0539">Nucleus</keyword>
<feature type="domain" description="UBZ4-type" evidence="17">
    <location>
        <begin position="427"/>
        <end position="454"/>
    </location>
</feature>
<evidence type="ECO:0000256" key="2">
    <source>
        <dbReference type="ARBA" id="ARBA00004286"/>
    </source>
</evidence>
<feature type="compositionally biased region" description="Basic and acidic residues" evidence="16">
    <location>
        <begin position="515"/>
        <end position="528"/>
    </location>
</feature>
<dbReference type="KEGG" id="tnl:113497182"/>
<dbReference type="PANTHER" id="PTHR21220:SF0">
    <property type="entry name" value="DNA-DEPENDENT METALLOPROTEASE SPRTN"/>
    <property type="match status" value="1"/>
</dbReference>
<organism evidence="18 19">
    <name type="scientific">Trichoplusia ni</name>
    <name type="common">Cabbage looper</name>
    <dbReference type="NCBI Taxonomy" id="7111"/>
    <lineage>
        <taxon>Eukaryota</taxon>
        <taxon>Metazoa</taxon>
        <taxon>Ecdysozoa</taxon>
        <taxon>Arthropoda</taxon>
        <taxon>Hexapoda</taxon>
        <taxon>Insecta</taxon>
        <taxon>Pterygota</taxon>
        <taxon>Neoptera</taxon>
        <taxon>Endopterygota</taxon>
        <taxon>Lepidoptera</taxon>
        <taxon>Glossata</taxon>
        <taxon>Ditrysia</taxon>
        <taxon>Noctuoidea</taxon>
        <taxon>Noctuidae</taxon>
        <taxon>Plusiinae</taxon>
        <taxon>Trichoplusia</taxon>
    </lineage>
</organism>
<evidence type="ECO:0000256" key="16">
    <source>
        <dbReference type="SAM" id="MobiDB-lite"/>
    </source>
</evidence>
<evidence type="ECO:0000313" key="18">
    <source>
        <dbReference type="Proteomes" id="UP000322000"/>
    </source>
</evidence>
<keyword evidence="11" id="KW-0482">Metalloprotease</keyword>
<evidence type="ECO:0000256" key="4">
    <source>
        <dbReference type="ARBA" id="ARBA00022454"/>
    </source>
</evidence>
<evidence type="ECO:0000256" key="15">
    <source>
        <dbReference type="PROSITE-ProRule" id="PRU01256"/>
    </source>
</evidence>
<dbReference type="GeneID" id="113497182"/>
<dbReference type="Pfam" id="PF22934">
    <property type="entry name" value="SPRTN_ZBD"/>
    <property type="match status" value="1"/>
</dbReference>
<keyword evidence="8 15" id="KW-0863">Zinc-finger</keyword>
<evidence type="ECO:0000256" key="13">
    <source>
        <dbReference type="ARBA" id="ARBA00023242"/>
    </source>
</evidence>
<evidence type="ECO:0000256" key="12">
    <source>
        <dbReference type="ARBA" id="ARBA00023204"/>
    </source>
</evidence>
<dbReference type="RefSeq" id="XP_026732398.1">
    <property type="nucleotide sequence ID" value="XM_026876597.1"/>
</dbReference>
<dbReference type="GO" id="GO:0006508">
    <property type="term" value="P:proteolysis"/>
    <property type="evidence" value="ECO:0007669"/>
    <property type="project" value="UniProtKB-KW"/>
</dbReference>
<keyword evidence="18" id="KW-1185">Reference proteome</keyword>
<dbReference type="GO" id="GO:0006281">
    <property type="term" value="P:DNA repair"/>
    <property type="evidence" value="ECO:0007669"/>
    <property type="project" value="UniProtKB-KW"/>
</dbReference>
<feature type="compositionally biased region" description="Basic and acidic residues" evidence="16">
    <location>
        <begin position="535"/>
        <end position="563"/>
    </location>
</feature>
<dbReference type="PROSITE" id="PS51908">
    <property type="entry name" value="ZF_UBZ4"/>
    <property type="match status" value="1"/>
</dbReference>
<dbReference type="GO" id="GO:0031593">
    <property type="term" value="F:polyubiquitin modification-dependent protein binding"/>
    <property type="evidence" value="ECO:0007669"/>
    <property type="project" value="TreeGrafter"/>
</dbReference>
<dbReference type="GO" id="GO:0008270">
    <property type="term" value="F:zinc ion binding"/>
    <property type="evidence" value="ECO:0007669"/>
    <property type="project" value="UniProtKB-KW"/>
</dbReference>
<proteinExistence type="inferred from homology"/>
<gene>
    <name evidence="19" type="primary">LOC113497182</name>
</gene>
<keyword evidence="10" id="KW-0862">Zinc</keyword>
<dbReference type="InterPro" id="IPR055220">
    <property type="entry name" value="SPRTN_ZBD"/>
</dbReference>
<evidence type="ECO:0000256" key="11">
    <source>
        <dbReference type="ARBA" id="ARBA00023049"/>
    </source>
</evidence>
<sequence>MNLGDPELEFIDPTPNVHALFISFDKLFFWTKLSSRAVVRWSKRMYSCAGICSYEGGNGLCDIALSEPLLKLRPRKDLIETLLHEMIHAFLFVTNRDQDRDGHGPNFQAHMHRINHSAGLNISIYHTFHDEVKLYQTHWWRCNGPCQSLRPHFGIVRRSANRAPGPTDCWWQSHKNKCGGTFIKIKEPEKKQKSKAKKEVEKSNQDITKYITNYNNVPINKPGKPVLKDANSDVNKPIIKGRKNNASTIVVSKKGAVFNPTVPKPFSKPSQPIIPSVIKSGNTIGTASNTSKPSDVVNTVRNVWATKKIQGVPSAPPNKDLETVRNIWAKKQIPVINPGPVIKVETSPTTNKPLKKLGINSPSAKLGACNPKKHKADASDVKSPPTKMKKISDYFNATTILKDLYGDDYELTKAENTSKLIAVKVQIVDCPICHGKFNSDEINSHIDECLNKDVIEQLCNDSSENVQDIKSTQSIVIESNVRLIGDLAKMPAFKGNPNKINNNIDLTNLNDENSDNIKNEKIESRKSEPPQSWTSEDKNLIEALVDKINDQNRKQSSNRDNKPLKRRNTVSFITESRGDSLLHINKREDETTPIVEIKSEPRTSGEAEAFGQTCPCCGKKFDKPVEQHLDECLVFFDNNDIISEGPSTSYSNNTTIVIDDDDDIFDESQILNATGTKTPCPCCMEMVELSDMNEHLDTCLQ</sequence>
<dbReference type="Proteomes" id="UP000322000">
    <property type="component" value="Chromosome 9"/>
</dbReference>
<keyword evidence="12 15" id="KW-0234">DNA repair</keyword>